<dbReference type="AlphaFoldDB" id="A0A1C9I7C7"/>
<proteinExistence type="predicted"/>
<evidence type="ECO:0000313" key="1">
    <source>
        <dbReference type="EMBL" id="AOO94692.1"/>
    </source>
</evidence>
<reference evidence="1" key="1">
    <citation type="journal article" date="2015" name="BMC Genomics">
        <title>Transcriptome profiling of a Rhizobium leguminosarum bv. trifolii rosR mutant reveals the role of the transcriptional regulator RosR in motility, synthesis of cell-surface components, and other cellular processes.</title>
        <authorList>
            <person name="Rachwal K."/>
            <person name="Matczynska E."/>
            <person name="Janczarek M."/>
        </authorList>
    </citation>
    <scope>NUCLEOTIDE SEQUENCE</scope>
    <source>
        <strain evidence="1">Rt24.2</strain>
    </source>
</reference>
<dbReference type="EMBL" id="KX492328">
    <property type="protein sequence ID" value="AOO94692.1"/>
    <property type="molecule type" value="Genomic_DNA"/>
</dbReference>
<protein>
    <submittedName>
        <fullName evidence="1">Uncharacterized protein</fullName>
    </submittedName>
</protein>
<accession>A0A1C9I7C7</accession>
<reference evidence="1" key="2">
    <citation type="journal article" date="2016" name="Front. Microbiol.">
        <title>The Regulatory Protein RosR Affects Rhizobium leguminosarum bv. trifolii Protein Profiles, Cell Surface Properties, and Symbiosis with Clover.</title>
        <authorList>
            <person name="Rachwal K."/>
            <person name="Boguszewska A."/>
            <person name="Kopcinska J."/>
            <person name="Karas M."/>
            <person name="Tchorzewski M."/>
            <person name="Janczarek M."/>
        </authorList>
    </citation>
    <scope>NUCLEOTIDE SEQUENCE</scope>
    <source>
        <strain evidence="1">Rt24.2</strain>
    </source>
</reference>
<organism evidence="1">
    <name type="scientific">Rhizobium leguminosarum bv. trifolii</name>
    <dbReference type="NCBI Taxonomy" id="386"/>
    <lineage>
        <taxon>Bacteria</taxon>
        <taxon>Pseudomonadati</taxon>
        <taxon>Pseudomonadota</taxon>
        <taxon>Alphaproteobacteria</taxon>
        <taxon>Hyphomicrobiales</taxon>
        <taxon>Rhizobiaceae</taxon>
        <taxon>Rhizobium/Agrobacterium group</taxon>
        <taxon>Rhizobium</taxon>
    </lineage>
</organism>
<name>A0A1C9I7C7_RHILT</name>
<sequence>MNKLTMPDPHARYGMSRFSNISPLFNAICGREVRP</sequence>